<dbReference type="CDD" id="cd04590">
    <property type="entry name" value="CBS_pair_CorC_HlyC_assoc"/>
    <property type="match status" value="1"/>
</dbReference>
<dbReference type="GeneID" id="78315908"/>
<dbReference type="PROSITE" id="PS51846">
    <property type="entry name" value="CNNM"/>
    <property type="match status" value="1"/>
</dbReference>
<dbReference type="Gene3D" id="3.30.465.10">
    <property type="match status" value="1"/>
</dbReference>
<dbReference type="InterPro" id="IPR044751">
    <property type="entry name" value="Ion_transp-like_CBS"/>
</dbReference>
<evidence type="ECO:0000256" key="6">
    <source>
        <dbReference type="ARBA" id="ARBA00023136"/>
    </source>
</evidence>
<feature type="domain" description="CBS" evidence="10">
    <location>
        <begin position="209"/>
        <end position="268"/>
    </location>
</feature>
<dbReference type="EMBL" id="FUWG01000004">
    <property type="protein sequence ID" value="SJZ31461.1"/>
    <property type="molecule type" value="Genomic_DNA"/>
</dbReference>
<organism evidence="12 13">
    <name type="scientific">Treponema porcinum</name>
    <dbReference type="NCBI Taxonomy" id="261392"/>
    <lineage>
        <taxon>Bacteria</taxon>
        <taxon>Pseudomonadati</taxon>
        <taxon>Spirochaetota</taxon>
        <taxon>Spirochaetia</taxon>
        <taxon>Spirochaetales</taxon>
        <taxon>Treponemataceae</taxon>
        <taxon>Treponema</taxon>
    </lineage>
</organism>
<evidence type="ECO:0000256" key="1">
    <source>
        <dbReference type="ARBA" id="ARBA00004141"/>
    </source>
</evidence>
<evidence type="ECO:0000256" key="9">
    <source>
        <dbReference type="SAM" id="Phobius"/>
    </source>
</evidence>
<keyword evidence="4 8" id="KW-1133">Transmembrane helix</keyword>
<evidence type="ECO:0000256" key="3">
    <source>
        <dbReference type="ARBA" id="ARBA00022737"/>
    </source>
</evidence>
<dbReference type="InterPro" id="IPR002550">
    <property type="entry name" value="CNNM"/>
</dbReference>
<keyword evidence="6 8" id="KW-0472">Membrane</keyword>
<dbReference type="InterPro" id="IPR005170">
    <property type="entry name" value="Transptr-assoc_dom"/>
</dbReference>
<sequence>MGTVPLAGLLVVSAVLIILSMLFSISESSFLAMNKLRLRVLRGKKDRRALRAGKLLEKKEILINTLLVANDLVNILLSSILTAAALALFGERGVGIATFVVTILLLVFGEITPKTLSTRNPDGIAYALSLFVDIVVKILHPVVFLFTLISRLVLKIRGISIENPKQSYTEEDIKSFIAAGSETGILENGEKNMMNRVFKFKDLEAQDIMVPRTSIIALQENASYAEVIELAQRTRLSHFPVYRKNLDDITGVLYLKDLLKVSEKAAAEGVSEEAFFNLKNVMRQPLFIPGTNKISSVQQQLRENHQSFAVVIDEYSGTDGILTKEDICREIFGTSENSKPWRNNTAVSEFAGKKSFSIEGSTLLVDLKELLGITLHSNINETLGGWIIEQLGRLAVPYDSVTADGFVFTVEAVYMRRIKTVTVKKTSETADDNE</sequence>
<reference evidence="12 13" key="1">
    <citation type="submission" date="2017-02" db="EMBL/GenBank/DDBJ databases">
        <authorList>
            <person name="Peterson S.W."/>
        </authorList>
    </citation>
    <scope>NUCLEOTIDE SEQUENCE [LARGE SCALE GENOMIC DNA]</scope>
    <source>
        <strain evidence="12 13">ATCC BAA-908</strain>
    </source>
</reference>
<dbReference type="SUPFAM" id="SSF54631">
    <property type="entry name" value="CBS-domain pair"/>
    <property type="match status" value="1"/>
</dbReference>
<dbReference type="PROSITE" id="PS51371">
    <property type="entry name" value="CBS"/>
    <property type="match status" value="2"/>
</dbReference>
<evidence type="ECO:0000256" key="2">
    <source>
        <dbReference type="ARBA" id="ARBA00022692"/>
    </source>
</evidence>
<feature type="transmembrane region" description="Helical" evidence="9">
    <location>
        <begin position="6"/>
        <end position="32"/>
    </location>
</feature>
<evidence type="ECO:0000259" key="11">
    <source>
        <dbReference type="PROSITE" id="PS51846"/>
    </source>
</evidence>
<feature type="transmembrane region" description="Helical" evidence="9">
    <location>
        <begin position="94"/>
        <end position="112"/>
    </location>
</feature>
<feature type="domain" description="CNNM transmembrane" evidence="11">
    <location>
        <begin position="2"/>
        <end position="190"/>
    </location>
</feature>
<accession>A0A1T4JMT8</accession>
<dbReference type="GO" id="GO:0005886">
    <property type="term" value="C:plasma membrane"/>
    <property type="evidence" value="ECO:0007669"/>
    <property type="project" value="TreeGrafter"/>
</dbReference>
<evidence type="ECO:0000313" key="13">
    <source>
        <dbReference type="Proteomes" id="UP000190423"/>
    </source>
</evidence>
<dbReference type="GO" id="GO:0050660">
    <property type="term" value="F:flavin adenine dinucleotide binding"/>
    <property type="evidence" value="ECO:0007669"/>
    <property type="project" value="InterPro"/>
</dbReference>
<dbReference type="Pfam" id="PF01595">
    <property type="entry name" value="CNNM"/>
    <property type="match status" value="1"/>
</dbReference>
<keyword evidence="5 7" id="KW-0129">CBS domain</keyword>
<dbReference type="PANTHER" id="PTHR22777">
    <property type="entry name" value="HEMOLYSIN-RELATED"/>
    <property type="match status" value="1"/>
</dbReference>
<feature type="transmembrane region" description="Helical" evidence="9">
    <location>
        <begin position="124"/>
        <end position="149"/>
    </location>
</feature>
<dbReference type="Pfam" id="PF03471">
    <property type="entry name" value="CorC_HlyC"/>
    <property type="match status" value="1"/>
</dbReference>
<name>A0A1T4JMT8_TREPO</name>
<protein>
    <submittedName>
        <fullName evidence="12">Putative hemolysin</fullName>
    </submittedName>
</protein>
<dbReference type="InterPro" id="IPR016169">
    <property type="entry name" value="FAD-bd_PCMH_sub2"/>
</dbReference>
<dbReference type="InterPro" id="IPR036318">
    <property type="entry name" value="FAD-bd_PCMH-like_sf"/>
</dbReference>
<evidence type="ECO:0000256" key="8">
    <source>
        <dbReference type="PROSITE-ProRule" id="PRU01193"/>
    </source>
</evidence>
<evidence type="ECO:0000259" key="10">
    <source>
        <dbReference type="PROSITE" id="PS51371"/>
    </source>
</evidence>
<keyword evidence="3" id="KW-0677">Repeat</keyword>
<dbReference type="Proteomes" id="UP000190423">
    <property type="component" value="Unassembled WGS sequence"/>
</dbReference>
<dbReference type="SMART" id="SM01091">
    <property type="entry name" value="CorC_HlyC"/>
    <property type="match status" value="1"/>
</dbReference>
<evidence type="ECO:0000256" key="5">
    <source>
        <dbReference type="ARBA" id="ARBA00023122"/>
    </source>
</evidence>
<evidence type="ECO:0000256" key="4">
    <source>
        <dbReference type="ARBA" id="ARBA00022989"/>
    </source>
</evidence>
<gene>
    <name evidence="12" type="ORF">SAMN02745149_00594</name>
</gene>
<keyword evidence="2 8" id="KW-0812">Transmembrane</keyword>
<dbReference type="Gene3D" id="3.10.580.10">
    <property type="entry name" value="CBS-domain"/>
    <property type="match status" value="1"/>
</dbReference>
<proteinExistence type="predicted"/>
<dbReference type="Pfam" id="PF00571">
    <property type="entry name" value="CBS"/>
    <property type="match status" value="2"/>
</dbReference>
<keyword evidence="13" id="KW-1185">Reference proteome</keyword>
<dbReference type="STRING" id="261392.SAMN02745149_00594"/>
<feature type="domain" description="CBS" evidence="10">
    <location>
        <begin position="281"/>
        <end position="339"/>
    </location>
</feature>
<dbReference type="PANTHER" id="PTHR22777:SF17">
    <property type="entry name" value="UPF0053 PROTEIN SLL0260"/>
    <property type="match status" value="1"/>
</dbReference>
<dbReference type="SUPFAM" id="SSF56176">
    <property type="entry name" value="FAD-binding/transporter-associated domain-like"/>
    <property type="match status" value="1"/>
</dbReference>
<evidence type="ECO:0000256" key="7">
    <source>
        <dbReference type="PROSITE-ProRule" id="PRU00703"/>
    </source>
</evidence>
<evidence type="ECO:0000313" key="12">
    <source>
        <dbReference type="EMBL" id="SJZ31461.1"/>
    </source>
</evidence>
<dbReference type="AlphaFoldDB" id="A0A1T4JMT8"/>
<dbReference type="InterPro" id="IPR046342">
    <property type="entry name" value="CBS_dom_sf"/>
</dbReference>
<comment type="subcellular location">
    <subcellularLocation>
        <location evidence="1">Membrane</location>
        <topology evidence="1">Multi-pass membrane protein</topology>
    </subcellularLocation>
</comment>
<dbReference type="RefSeq" id="WP_234975365.1">
    <property type="nucleotide sequence ID" value="NZ_FUWG01000004.1"/>
</dbReference>
<dbReference type="InterPro" id="IPR000644">
    <property type="entry name" value="CBS_dom"/>
</dbReference>
<feature type="transmembrane region" description="Helical" evidence="9">
    <location>
        <begin position="61"/>
        <end position="88"/>
    </location>
</feature>